<evidence type="ECO:0000313" key="1">
    <source>
        <dbReference type="EMBL" id="GKX67288.1"/>
    </source>
</evidence>
<gene>
    <name evidence="1" type="ORF">rsdtw13_25460</name>
</gene>
<dbReference type="Proteomes" id="UP001058074">
    <property type="component" value="Unassembled WGS sequence"/>
</dbReference>
<comment type="caution">
    <text evidence="1">The sequence shown here is derived from an EMBL/GenBank/DDBJ whole genome shotgun (WGS) entry which is preliminary data.</text>
</comment>
<accession>A0ACB5RE23</accession>
<dbReference type="EMBL" id="BROD01000001">
    <property type="protein sequence ID" value="GKX67288.1"/>
    <property type="molecule type" value="Genomic_DNA"/>
</dbReference>
<protein>
    <submittedName>
        <fullName evidence="1">Uncharacterized protein</fullName>
    </submittedName>
</protein>
<evidence type="ECO:0000313" key="2">
    <source>
        <dbReference type="Proteomes" id="UP001058074"/>
    </source>
</evidence>
<organism evidence="1 2">
    <name type="scientific">Inconstantimicrobium mannanitabidum</name>
    <dbReference type="NCBI Taxonomy" id="1604901"/>
    <lineage>
        <taxon>Bacteria</taxon>
        <taxon>Bacillati</taxon>
        <taxon>Bacillota</taxon>
        <taxon>Clostridia</taxon>
        <taxon>Eubacteriales</taxon>
        <taxon>Clostridiaceae</taxon>
        <taxon>Inconstantimicrobium</taxon>
    </lineage>
</organism>
<name>A0ACB5RE23_9CLOT</name>
<proteinExistence type="predicted"/>
<sequence>MLRWSFAFRDTKTVEKFRRENKGEKVLAVAIRYHSKGKEHKCKIEEI</sequence>
<keyword evidence="2" id="KW-1185">Reference proteome</keyword>
<reference evidence="1" key="1">
    <citation type="journal article" date="2025" name="Int. J. Syst. Evol. Microbiol.">
        <title>Inconstantimicrobium mannanitabidum sp. nov., a novel member of the family Clostridiaceae isolated from anoxic soil under the treatment of reductive soil disinfestation.</title>
        <authorList>
            <person name="Ueki A."/>
            <person name="Tonouchi A."/>
            <person name="Honma S."/>
            <person name="Kaku N."/>
            <person name="Ueki K."/>
        </authorList>
    </citation>
    <scope>NUCLEOTIDE SEQUENCE</scope>
    <source>
        <strain evidence="1">TW13</strain>
    </source>
</reference>